<dbReference type="PANTHER" id="PTHR16043:SF1">
    <property type="entry name" value="DALR ANTICODON-BINDING DOMAIN-CONTAINING PROTEIN 3"/>
    <property type="match status" value="1"/>
</dbReference>
<name>A0AAJ7E7I5_PAPXU</name>
<dbReference type="InterPro" id="IPR009080">
    <property type="entry name" value="tRNAsynth_Ia_anticodon-bd"/>
</dbReference>
<dbReference type="Gene3D" id="1.10.730.10">
    <property type="entry name" value="Isoleucyl-tRNA Synthetase, Domain 1"/>
    <property type="match status" value="1"/>
</dbReference>
<accession>A0AAJ7E7I5</accession>
<dbReference type="InterPro" id="IPR037380">
    <property type="entry name" value="DALRD3"/>
</dbReference>
<evidence type="ECO:0000259" key="1">
    <source>
        <dbReference type="SMART" id="SM00836"/>
    </source>
</evidence>
<dbReference type="PANTHER" id="PTHR16043">
    <property type="entry name" value="DALRD3 PROTEIN"/>
    <property type="match status" value="1"/>
</dbReference>
<sequence>MNDLLTEFTRNLNNFLTGRDGDDKGTLIKAHSSNLQALGDFSFPNTITAWHEYMNEEADLNNSNFLTCVKKDAADIINASSKWKLSVRNVKFINDRVHLFIDRRTAIRVCLECCTANNHWIIQKLNNKQNVACIDPSCDGASITSLRVKSLVHAINSLVAINSGNLPETSRIVVTSKSSNMCGAGQTVLCGPVLNANTNVKESILSGEDFIKLRQNELMLIAHHKYGLRAGTGDNWRDYIAHLGHSAVTFELLQIQPSSAVKINFDVSTGCSKGAAFILYNCARLETIIRTFNERVVDGTYPPLPQIANIDFSLLTQEEEWALVLRYAAGAAGALAGCGARPHTLCAFLSAMARLLSQYYRKTRILTEPRSHLLPVMFARIRMLIILNETLKTCLRILNIKSVSQMYH</sequence>
<reference evidence="2" key="1">
    <citation type="submission" date="2025-08" db="UniProtKB">
        <authorList>
            <consortium name="RefSeq"/>
        </authorList>
    </citation>
    <scope>IDENTIFICATION</scope>
</reference>
<dbReference type="KEGG" id="pxu:106116678"/>
<dbReference type="GO" id="GO:0004814">
    <property type="term" value="F:arginine-tRNA ligase activity"/>
    <property type="evidence" value="ECO:0007669"/>
    <property type="project" value="InterPro"/>
</dbReference>
<protein>
    <submittedName>
        <fullName evidence="2">DALR anticodon-binding domain-containing protein 3 isoform X1</fullName>
    </submittedName>
</protein>
<feature type="domain" description="DALR anticodon binding" evidence="1">
    <location>
        <begin position="278"/>
        <end position="406"/>
    </location>
</feature>
<proteinExistence type="predicted"/>
<dbReference type="GO" id="GO:0006420">
    <property type="term" value="P:arginyl-tRNA aminoacylation"/>
    <property type="evidence" value="ECO:0007669"/>
    <property type="project" value="InterPro"/>
</dbReference>
<dbReference type="GO" id="GO:0005524">
    <property type="term" value="F:ATP binding"/>
    <property type="evidence" value="ECO:0007669"/>
    <property type="project" value="InterPro"/>
</dbReference>
<dbReference type="RefSeq" id="XP_013166035.1">
    <property type="nucleotide sequence ID" value="XM_013310581.1"/>
</dbReference>
<dbReference type="GO" id="GO:0000049">
    <property type="term" value="F:tRNA binding"/>
    <property type="evidence" value="ECO:0007669"/>
    <property type="project" value="TreeGrafter"/>
</dbReference>
<dbReference type="SUPFAM" id="SSF47323">
    <property type="entry name" value="Anticodon-binding domain of a subclass of class I aminoacyl-tRNA synthetases"/>
    <property type="match status" value="1"/>
</dbReference>
<dbReference type="GO" id="GO:0106217">
    <property type="term" value="P:tRNA C3-cytosine methylation"/>
    <property type="evidence" value="ECO:0007669"/>
    <property type="project" value="TreeGrafter"/>
</dbReference>
<dbReference type="Pfam" id="PF05746">
    <property type="entry name" value="DALR_1"/>
    <property type="match status" value="1"/>
</dbReference>
<gene>
    <name evidence="2" type="primary">LOC106116678</name>
</gene>
<dbReference type="Proteomes" id="UP000694872">
    <property type="component" value="Unplaced"/>
</dbReference>
<evidence type="ECO:0000313" key="2">
    <source>
        <dbReference type="RefSeq" id="XP_013166035.1"/>
    </source>
</evidence>
<dbReference type="AlphaFoldDB" id="A0AAJ7E7I5"/>
<dbReference type="GeneID" id="106116678"/>
<dbReference type="SMART" id="SM00836">
    <property type="entry name" value="DALR_1"/>
    <property type="match status" value="1"/>
</dbReference>
<dbReference type="InterPro" id="IPR008909">
    <property type="entry name" value="DALR_anticod-bd"/>
</dbReference>
<organism evidence="2">
    <name type="scientific">Papilio xuthus</name>
    <name type="common">Asian swallowtail butterfly</name>
    <dbReference type="NCBI Taxonomy" id="66420"/>
    <lineage>
        <taxon>Eukaryota</taxon>
        <taxon>Metazoa</taxon>
        <taxon>Ecdysozoa</taxon>
        <taxon>Arthropoda</taxon>
        <taxon>Hexapoda</taxon>
        <taxon>Insecta</taxon>
        <taxon>Pterygota</taxon>
        <taxon>Neoptera</taxon>
        <taxon>Endopterygota</taxon>
        <taxon>Lepidoptera</taxon>
        <taxon>Glossata</taxon>
        <taxon>Ditrysia</taxon>
        <taxon>Papilionoidea</taxon>
        <taxon>Papilionidae</taxon>
        <taxon>Papilioninae</taxon>
        <taxon>Papilio</taxon>
    </lineage>
</organism>